<protein>
    <recommendedName>
        <fullName evidence="3">TATA-box binding</fullName>
    </recommendedName>
</protein>
<evidence type="ECO:0000313" key="1">
    <source>
        <dbReference type="EMBL" id="SHK63654.1"/>
    </source>
</evidence>
<accession>A0A1M6U3C4</accession>
<evidence type="ECO:0000313" key="2">
    <source>
        <dbReference type="Proteomes" id="UP000184310"/>
    </source>
</evidence>
<name>A0A1M6U3C4_9CLOT</name>
<dbReference type="RefSeq" id="WP_072992874.1">
    <property type="nucleotide sequence ID" value="NZ_FQZB01000022.1"/>
</dbReference>
<dbReference type="Pfam" id="PF08680">
    <property type="entry name" value="DUF1779"/>
    <property type="match status" value="1"/>
</dbReference>
<gene>
    <name evidence="1" type="ORF">SAMN02745163_04160</name>
</gene>
<dbReference type="STRING" id="1121302.SAMN02745163_04160"/>
<organism evidence="1 2">
    <name type="scientific">Clostridium cavendishii DSM 21758</name>
    <dbReference type="NCBI Taxonomy" id="1121302"/>
    <lineage>
        <taxon>Bacteria</taxon>
        <taxon>Bacillati</taxon>
        <taxon>Bacillota</taxon>
        <taxon>Clostridia</taxon>
        <taxon>Eubacteriales</taxon>
        <taxon>Clostridiaceae</taxon>
        <taxon>Clostridium</taxon>
    </lineage>
</organism>
<dbReference type="OrthoDB" id="1934444at2"/>
<proteinExistence type="predicted"/>
<sequence length="220" mass="25163">MNKSMIFISLILILFSSGICTREGEEETDLYKKVFTNLSEVQENGVKIKYTSNKPINEELKKILKNYNENFLEAKLKKENDVVYYNDNIEKDDKRIKILASDEGQGTNIEIEMIQNTKHINIYNMKKELGKLVDDTSLKPQYFSYVKGKLKTEKQISDVNTMLKEKLIENGAIKFNSIPINSGITGVASNNKNLKLNYSISEYSGGKYLILGTPIIFTTY</sequence>
<dbReference type="InterPro" id="IPR014794">
    <property type="entry name" value="DUF1779"/>
</dbReference>
<evidence type="ECO:0008006" key="3">
    <source>
        <dbReference type="Google" id="ProtNLM"/>
    </source>
</evidence>
<dbReference type="EMBL" id="FQZB01000022">
    <property type="protein sequence ID" value="SHK63654.1"/>
    <property type="molecule type" value="Genomic_DNA"/>
</dbReference>
<dbReference type="SUPFAM" id="SSF143842">
    <property type="entry name" value="YwmB-like"/>
    <property type="match status" value="1"/>
</dbReference>
<reference evidence="1 2" key="1">
    <citation type="submission" date="2016-11" db="EMBL/GenBank/DDBJ databases">
        <authorList>
            <person name="Jaros S."/>
            <person name="Januszkiewicz K."/>
            <person name="Wedrychowicz H."/>
        </authorList>
    </citation>
    <scope>NUCLEOTIDE SEQUENCE [LARGE SCALE GENOMIC DNA]</scope>
    <source>
        <strain evidence="1 2">DSM 21758</strain>
    </source>
</reference>
<dbReference type="InterPro" id="IPR036209">
    <property type="entry name" value="YwmB-like_sf"/>
</dbReference>
<dbReference type="AlphaFoldDB" id="A0A1M6U3C4"/>
<dbReference type="Proteomes" id="UP000184310">
    <property type="component" value="Unassembled WGS sequence"/>
</dbReference>
<keyword evidence="2" id="KW-1185">Reference proteome</keyword>